<gene>
    <name evidence="2" type="ORF">GCM10010912_06490</name>
</gene>
<evidence type="ECO:0000259" key="1">
    <source>
        <dbReference type="PROSITE" id="PS51186"/>
    </source>
</evidence>
<sequence length="265" mass="29497">MIRKLTENDRAALMELLLTEPALNLFIIGDVENFGFEQDFMELWGDIDPASGIIQAGLLRFYDSYLPFAGGPFEEKALAEIITQDPKFSMLSGPADIVHKISRSISFRKEKQLHFAELKNISKPLLEAVSSGAPIRKATVDEVEAVCRLTDQITEFESNRESSRKSLKKTLESGTGRTYYLEHEGQVIATASTTAENSRSAMVIGVATHPDYRQQGLATRLAAQLCADVLNEGKSLCLFYDNPKAGVIYKRLGFQDIGNWAMMYT</sequence>
<dbReference type="InterPro" id="IPR016181">
    <property type="entry name" value="Acyl_CoA_acyltransferase"/>
</dbReference>
<dbReference type="GO" id="GO:0016747">
    <property type="term" value="F:acyltransferase activity, transferring groups other than amino-acyl groups"/>
    <property type="evidence" value="ECO:0007669"/>
    <property type="project" value="InterPro"/>
</dbReference>
<dbReference type="EMBL" id="BMKR01000002">
    <property type="protein sequence ID" value="GGF64136.1"/>
    <property type="molecule type" value="Genomic_DNA"/>
</dbReference>
<dbReference type="PROSITE" id="PS51186">
    <property type="entry name" value="GNAT"/>
    <property type="match status" value="1"/>
</dbReference>
<dbReference type="SUPFAM" id="SSF55729">
    <property type="entry name" value="Acyl-CoA N-acyltransferases (Nat)"/>
    <property type="match status" value="1"/>
</dbReference>
<proteinExistence type="predicted"/>
<dbReference type="Pfam" id="PF12746">
    <property type="entry name" value="GNAT_acetyltran"/>
    <property type="match status" value="1"/>
</dbReference>
<protein>
    <submittedName>
        <fullName evidence="2">N-acetyltransferase</fullName>
    </submittedName>
</protein>
<dbReference type="InterPro" id="IPR000182">
    <property type="entry name" value="GNAT_dom"/>
</dbReference>
<dbReference type="AlphaFoldDB" id="A0A917C0H7"/>
<dbReference type="InterPro" id="IPR027365">
    <property type="entry name" value="GNAT_acetyltra_YdfB-like"/>
</dbReference>
<evidence type="ECO:0000313" key="2">
    <source>
        <dbReference type="EMBL" id="GGF64136.1"/>
    </source>
</evidence>
<name>A0A917C0H7_9BACL</name>
<dbReference type="RefSeq" id="WP_189022147.1">
    <property type="nucleotide sequence ID" value="NZ_BMKR01000002.1"/>
</dbReference>
<feature type="domain" description="N-acetyltransferase" evidence="1">
    <location>
        <begin position="133"/>
        <end position="265"/>
    </location>
</feature>
<organism evidence="2 3">
    <name type="scientific">Paenibacillus albidus</name>
    <dbReference type="NCBI Taxonomy" id="2041023"/>
    <lineage>
        <taxon>Bacteria</taxon>
        <taxon>Bacillati</taxon>
        <taxon>Bacillota</taxon>
        <taxon>Bacilli</taxon>
        <taxon>Bacillales</taxon>
        <taxon>Paenibacillaceae</taxon>
        <taxon>Paenibacillus</taxon>
    </lineage>
</organism>
<dbReference type="Proteomes" id="UP000637643">
    <property type="component" value="Unassembled WGS sequence"/>
</dbReference>
<evidence type="ECO:0000313" key="3">
    <source>
        <dbReference type="Proteomes" id="UP000637643"/>
    </source>
</evidence>
<reference evidence="2" key="2">
    <citation type="submission" date="2020-09" db="EMBL/GenBank/DDBJ databases">
        <authorList>
            <person name="Sun Q."/>
            <person name="Zhou Y."/>
        </authorList>
    </citation>
    <scope>NUCLEOTIDE SEQUENCE</scope>
    <source>
        <strain evidence="2">CGMCC 1.16134</strain>
    </source>
</reference>
<dbReference type="Gene3D" id="3.40.630.30">
    <property type="match status" value="1"/>
</dbReference>
<comment type="caution">
    <text evidence="2">The sequence shown here is derived from an EMBL/GenBank/DDBJ whole genome shotgun (WGS) entry which is preliminary data.</text>
</comment>
<accession>A0A917C0H7</accession>
<reference evidence="2" key="1">
    <citation type="journal article" date="2014" name="Int. J. Syst. Evol. Microbiol.">
        <title>Complete genome sequence of Corynebacterium casei LMG S-19264T (=DSM 44701T), isolated from a smear-ripened cheese.</title>
        <authorList>
            <consortium name="US DOE Joint Genome Institute (JGI-PGF)"/>
            <person name="Walter F."/>
            <person name="Albersmeier A."/>
            <person name="Kalinowski J."/>
            <person name="Ruckert C."/>
        </authorList>
    </citation>
    <scope>NUCLEOTIDE SEQUENCE</scope>
    <source>
        <strain evidence="2">CGMCC 1.16134</strain>
    </source>
</reference>
<keyword evidence="3" id="KW-1185">Reference proteome</keyword>
<dbReference type="CDD" id="cd04301">
    <property type="entry name" value="NAT_SF"/>
    <property type="match status" value="1"/>
</dbReference>